<dbReference type="EMBL" id="SDOX01000006">
    <property type="protein sequence ID" value="TFJ87305.1"/>
    <property type="molecule type" value="Genomic_DNA"/>
</dbReference>
<accession>A0A4D9DCP7</accession>
<dbReference type="InterPro" id="IPR040858">
    <property type="entry name" value="Raf1_C"/>
</dbReference>
<dbReference type="Pfam" id="PF18087">
    <property type="entry name" value="RuBisCo_chap_C"/>
    <property type="match status" value="1"/>
</dbReference>
<evidence type="ECO:0000313" key="2">
    <source>
        <dbReference type="EMBL" id="TFJ87305.1"/>
    </source>
</evidence>
<evidence type="ECO:0000259" key="1">
    <source>
        <dbReference type="Pfam" id="PF18087"/>
    </source>
</evidence>
<dbReference type="AlphaFoldDB" id="A0A4D9DCP7"/>
<feature type="domain" description="Rubisco accumulation factor 1 C-terminal" evidence="1">
    <location>
        <begin position="82"/>
        <end position="221"/>
    </location>
</feature>
<keyword evidence="3" id="KW-1185">Reference proteome</keyword>
<organism evidence="2 3">
    <name type="scientific">Nannochloropsis salina CCMP1776</name>
    <dbReference type="NCBI Taxonomy" id="1027361"/>
    <lineage>
        <taxon>Eukaryota</taxon>
        <taxon>Sar</taxon>
        <taxon>Stramenopiles</taxon>
        <taxon>Ochrophyta</taxon>
        <taxon>Eustigmatophyceae</taxon>
        <taxon>Eustigmatales</taxon>
        <taxon>Monodopsidaceae</taxon>
        <taxon>Microchloropsis</taxon>
        <taxon>Microchloropsis salina</taxon>
    </lineage>
</organism>
<name>A0A4D9DCP7_9STRA</name>
<comment type="caution">
    <text evidence="2">The sequence shown here is derived from an EMBL/GenBank/DDBJ whole genome shotgun (WGS) entry which is preliminary data.</text>
</comment>
<dbReference type="Proteomes" id="UP000355283">
    <property type="component" value="Unassembled WGS sequence"/>
</dbReference>
<evidence type="ECO:0000313" key="3">
    <source>
        <dbReference type="Proteomes" id="UP000355283"/>
    </source>
</evidence>
<dbReference type="OrthoDB" id="194277at2759"/>
<sequence length="243" mass="26350">MADRKACGWRTAVGGVAVALAVVNQACAFVRPAFLHASTNVLHSVAREQVREKGVRIVRTRGLSSAQLQDGMHGTGSRFLSIQQLKGDELMPRIIPIAGVYPGITADELMAPTSTPSPSYGRWAYEFSDPDGPQVGTVAFPASTLVHACVDPVVVIATNDALGIDLAGEHDIEAIVLVDRGDRFFQTNKFYAFAAPDGSVVMRWFEQVPAGWVLLGRVHYVTLPYTEKTGTFKSGWMEVDEDD</sequence>
<protein>
    <recommendedName>
        <fullName evidence="1">Rubisco accumulation factor 1 C-terminal domain-containing protein</fullName>
    </recommendedName>
</protein>
<gene>
    <name evidence="2" type="ORF">NSK_001637</name>
</gene>
<reference evidence="2 3" key="1">
    <citation type="submission" date="2019-01" db="EMBL/GenBank/DDBJ databases">
        <title>Nuclear Genome Assembly of the Microalgal Biofuel strain Nannochloropsis salina CCMP1776.</title>
        <authorList>
            <person name="Hovde B."/>
        </authorList>
    </citation>
    <scope>NUCLEOTIDE SEQUENCE [LARGE SCALE GENOMIC DNA]</scope>
    <source>
        <strain evidence="2 3">CCMP1776</strain>
    </source>
</reference>
<proteinExistence type="predicted"/>